<name>A0ABD3AU73_9GENT</name>
<dbReference type="EMBL" id="JBJUIK010000002">
    <property type="protein sequence ID" value="KAL3534772.1"/>
    <property type="molecule type" value="Genomic_DNA"/>
</dbReference>
<accession>A0ABD3AU73</accession>
<evidence type="ECO:0000313" key="1">
    <source>
        <dbReference type="EMBL" id="KAL3534772.1"/>
    </source>
</evidence>
<evidence type="ECO:0000313" key="2">
    <source>
        <dbReference type="Proteomes" id="UP001630127"/>
    </source>
</evidence>
<comment type="caution">
    <text evidence="1">The sequence shown here is derived from an EMBL/GenBank/DDBJ whole genome shotgun (WGS) entry which is preliminary data.</text>
</comment>
<dbReference type="Proteomes" id="UP001630127">
    <property type="component" value="Unassembled WGS sequence"/>
</dbReference>
<organism evidence="1 2">
    <name type="scientific">Cinchona calisaya</name>
    <dbReference type="NCBI Taxonomy" id="153742"/>
    <lineage>
        <taxon>Eukaryota</taxon>
        <taxon>Viridiplantae</taxon>
        <taxon>Streptophyta</taxon>
        <taxon>Embryophyta</taxon>
        <taxon>Tracheophyta</taxon>
        <taxon>Spermatophyta</taxon>
        <taxon>Magnoliopsida</taxon>
        <taxon>eudicotyledons</taxon>
        <taxon>Gunneridae</taxon>
        <taxon>Pentapetalae</taxon>
        <taxon>asterids</taxon>
        <taxon>lamiids</taxon>
        <taxon>Gentianales</taxon>
        <taxon>Rubiaceae</taxon>
        <taxon>Cinchonoideae</taxon>
        <taxon>Cinchoneae</taxon>
        <taxon>Cinchona</taxon>
    </lineage>
</organism>
<dbReference type="PANTHER" id="PTHR47718:SF13">
    <property type="entry name" value="OS09G0290500 PROTEIN"/>
    <property type="match status" value="1"/>
</dbReference>
<gene>
    <name evidence="1" type="ORF">ACH5RR_003233</name>
</gene>
<dbReference type="AlphaFoldDB" id="A0ABD3AU73"/>
<keyword evidence="2" id="KW-1185">Reference proteome</keyword>
<reference evidence="1 2" key="1">
    <citation type="submission" date="2024-11" db="EMBL/GenBank/DDBJ databases">
        <title>A near-complete genome assembly of Cinchona calisaya.</title>
        <authorList>
            <person name="Lian D.C."/>
            <person name="Zhao X.W."/>
            <person name="Wei L."/>
        </authorList>
    </citation>
    <scope>NUCLEOTIDE SEQUENCE [LARGE SCALE GENOMIC DNA]</scope>
    <source>
        <tissue evidence="1">Nenye</tissue>
    </source>
</reference>
<protein>
    <submittedName>
        <fullName evidence="1">Uncharacterized protein</fullName>
    </submittedName>
</protein>
<dbReference type="PANTHER" id="PTHR47718">
    <property type="entry name" value="OS01G0519700 PROTEIN"/>
    <property type="match status" value="1"/>
</dbReference>
<sequence>MGCNNNGIFIDFNEEFEFDEDNFSSNSEGFNDEGNNFDELSSNFEVVGNDVSEFAYNYKGQENDWLEIPSLVEDVMNMTFESEEKAGEFYNLYAKAARFSIRKCNRQYDNNGKTHYRNVGFVLKDLYNKMDIDMKREIAMGDVEDAIAYLTTKKNADKMFYYKYDTDGNGRSFDIAIACLRHNEMGAIL</sequence>
<proteinExistence type="predicted"/>